<dbReference type="STRING" id="52838.A0A4S8IYN8"/>
<dbReference type="GO" id="GO:0006952">
    <property type="term" value="P:defense response"/>
    <property type="evidence" value="ECO:0007669"/>
    <property type="project" value="InterPro"/>
</dbReference>
<dbReference type="InterPro" id="IPR035892">
    <property type="entry name" value="C2_domain_sf"/>
</dbReference>
<dbReference type="Proteomes" id="UP000317650">
    <property type="component" value="Chromosome 10"/>
</dbReference>
<gene>
    <name evidence="3" type="ORF">C4D60_Mb10t20650</name>
</gene>
<feature type="compositionally biased region" description="Basic and acidic residues" evidence="1">
    <location>
        <begin position="345"/>
        <end position="375"/>
    </location>
</feature>
<evidence type="ECO:0000259" key="2">
    <source>
        <dbReference type="PROSITE" id="PS50004"/>
    </source>
</evidence>
<reference evidence="3 4" key="1">
    <citation type="journal article" date="2019" name="Nat. Plants">
        <title>Genome sequencing of Musa balbisiana reveals subgenome evolution and function divergence in polyploid bananas.</title>
        <authorList>
            <person name="Yao X."/>
        </authorList>
    </citation>
    <scope>NUCLEOTIDE SEQUENCE [LARGE SCALE GENOMIC DNA]</scope>
    <source>
        <strain evidence="4">cv. DH-PKW</strain>
        <tissue evidence="3">Leaves</tissue>
    </source>
</reference>
<accession>A0A4S8IYN8</accession>
<evidence type="ECO:0000256" key="1">
    <source>
        <dbReference type="SAM" id="MobiDB-lite"/>
    </source>
</evidence>
<dbReference type="CDD" id="cd04051">
    <property type="entry name" value="C2_SRC2_like"/>
    <property type="match status" value="1"/>
</dbReference>
<dbReference type="PROSITE" id="PS50004">
    <property type="entry name" value="C2"/>
    <property type="match status" value="1"/>
</dbReference>
<keyword evidence="4" id="KW-1185">Reference proteome</keyword>
<dbReference type="AlphaFoldDB" id="A0A4S8IYN8"/>
<feature type="region of interest" description="Disordered" evidence="1">
    <location>
        <begin position="39"/>
        <end position="59"/>
    </location>
</feature>
<feature type="compositionally biased region" description="Basic and acidic residues" evidence="1">
    <location>
        <begin position="42"/>
        <end position="59"/>
    </location>
</feature>
<dbReference type="Pfam" id="PF00168">
    <property type="entry name" value="C2"/>
    <property type="match status" value="1"/>
</dbReference>
<evidence type="ECO:0000313" key="3">
    <source>
        <dbReference type="EMBL" id="THU54025.1"/>
    </source>
</evidence>
<dbReference type="PANTHER" id="PTHR32246">
    <property type="entry name" value="INGRESSION PROTEIN FIC1"/>
    <property type="match status" value="1"/>
</dbReference>
<feature type="region of interest" description="Disordered" evidence="1">
    <location>
        <begin position="336"/>
        <end position="401"/>
    </location>
</feature>
<dbReference type="SUPFAM" id="SSF49562">
    <property type="entry name" value="C2 domain (Calcium/lipid-binding domain, CaLB)"/>
    <property type="match status" value="1"/>
</dbReference>
<proteinExistence type="predicted"/>
<protein>
    <recommendedName>
        <fullName evidence="2">C2 domain-containing protein</fullName>
    </recommendedName>
</protein>
<dbReference type="Gene3D" id="2.60.40.150">
    <property type="entry name" value="C2 domain"/>
    <property type="match status" value="1"/>
</dbReference>
<name>A0A4S8IYN8_MUSBA</name>
<dbReference type="SMART" id="SM00239">
    <property type="entry name" value="C2"/>
    <property type="match status" value="1"/>
</dbReference>
<organism evidence="3 4">
    <name type="scientific">Musa balbisiana</name>
    <name type="common">Banana</name>
    <dbReference type="NCBI Taxonomy" id="52838"/>
    <lineage>
        <taxon>Eukaryota</taxon>
        <taxon>Viridiplantae</taxon>
        <taxon>Streptophyta</taxon>
        <taxon>Embryophyta</taxon>
        <taxon>Tracheophyta</taxon>
        <taxon>Spermatophyta</taxon>
        <taxon>Magnoliopsida</taxon>
        <taxon>Liliopsida</taxon>
        <taxon>Zingiberales</taxon>
        <taxon>Musaceae</taxon>
        <taxon>Musa</taxon>
    </lineage>
</organism>
<feature type="domain" description="C2" evidence="2">
    <location>
        <begin position="142"/>
        <end position="263"/>
    </location>
</feature>
<comment type="caution">
    <text evidence="3">The sequence shown here is derived from an EMBL/GenBank/DDBJ whole genome shotgun (WGS) entry which is preliminary data.</text>
</comment>
<dbReference type="InterPro" id="IPR044750">
    <property type="entry name" value="C2_SRC2/BAP"/>
</dbReference>
<dbReference type="InterPro" id="IPR000008">
    <property type="entry name" value="C2_dom"/>
</dbReference>
<evidence type="ECO:0000313" key="4">
    <source>
        <dbReference type="Proteomes" id="UP000317650"/>
    </source>
</evidence>
<dbReference type="EMBL" id="PYDT01000008">
    <property type="protein sequence ID" value="THU54025.1"/>
    <property type="molecule type" value="Genomic_DNA"/>
</dbReference>
<dbReference type="PANTHER" id="PTHR32246:SF143">
    <property type="entry name" value="CALCIUM-DEPENDENT LIPID-BINDING (CALB DOMAIN) FAMILY PROTEIN"/>
    <property type="match status" value="1"/>
</dbReference>
<sequence length="401" mass="44334">MTGGSEDLSASHATLSVKWVIPNTPFRAPTKLPALLLGDIRGPTREPTRHETRRSDVERCASRSITAGGSIATSCSSSVPLDRHPPFLAKLQLKAHSLSLFSFVRRFLLPRFCLSRSSPPQYNPPTAPPVTSKTTMEAVDGGSGDLGRPITALMPFHLLEITIISAQGLYPATRSINTYASAWVDPKHKLYTRVDRAGHADPTWNDKFIFRVDDTFLRSDTACVDVHLHAARSRLSPLPDHLLGTVRVVLSSLSPAPGVRRFVALLVRRPSSLRPHGILNLGVAILEPHVRSMPLYFGLDSPAAFAYKDITVGRQAKANGRRWSSDDCSGWQLERNGSVSMESGVEEREREELETKLEMWKAEMSPDHERDDRSNNSHGGHNRKRSGRLSFFSCAETAESE</sequence>